<dbReference type="STRING" id="156980.SAMN04489745_1462"/>
<evidence type="ECO:0000256" key="1">
    <source>
        <dbReference type="SAM" id="MobiDB-lite"/>
    </source>
</evidence>
<dbReference type="Proteomes" id="UP000182652">
    <property type="component" value="Unassembled WGS sequence"/>
</dbReference>
<proteinExistence type="predicted"/>
<feature type="region of interest" description="Disordered" evidence="1">
    <location>
        <begin position="1"/>
        <end position="50"/>
    </location>
</feature>
<reference evidence="2 3" key="1">
    <citation type="submission" date="2016-10" db="EMBL/GenBank/DDBJ databases">
        <authorList>
            <person name="de Groot N.N."/>
        </authorList>
    </citation>
    <scope>NUCLEOTIDE SEQUENCE [LARGE SCALE GENOMIC DNA]</scope>
    <source>
        <strain evidence="2 3">DSM 10495</strain>
    </source>
</reference>
<accession>A0A1H4MW98</accession>
<feature type="compositionally biased region" description="Polar residues" evidence="1">
    <location>
        <begin position="1"/>
        <end position="10"/>
    </location>
</feature>
<dbReference type="Pfam" id="PF20060">
    <property type="entry name" value="DUF6459"/>
    <property type="match status" value="1"/>
</dbReference>
<keyword evidence="3" id="KW-1185">Reference proteome</keyword>
<gene>
    <name evidence="2" type="ORF">SAMN04489745_1462</name>
</gene>
<dbReference type="EMBL" id="FNSN01000003">
    <property type="protein sequence ID" value="SEB86785.1"/>
    <property type="molecule type" value="Genomic_DNA"/>
</dbReference>
<dbReference type="InterPro" id="IPR045596">
    <property type="entry name" value="DUF6459"/>
</dbReference>
<name>A0A1H4MW98_9MICC</name>
<evidence type="ECO:0000313" key="2">
    <source>
        <dbReference type="EMBL" id="SEB86785.1"/>
    </source>
</evidence>
<evidence type="ECO:0000313" key="3">
    <source>
        <dbReference type="Proteomes" id="UP000182652"/>
    </source>
</evidence>
<organism evidence="2 3">
    <name type="scientific">Arthrobacter woluwensis</name>
    <dbReference type="NCBI Taxonomy" id="156980"/>
    <lineage>
        <taxon>Bacteria</taxon>
        <taxon>Bacillati</taxon>
        <taxon>Actinomycetota</taxon>
        <taxon>Actinomycetes</taxon>
        <taxon>Micrococcales</taxon>
        <taxon>Micrococcaceae</taxon>
        <taxon>Arthrobacter</taxon>
    </lineage>
</organism>
<protein>
    <submittedName>
        <fullName evidence="2">Uncharacterized protein</fullName>
    </submittedName>
</protein>
<sequence length="160" mass="17655">MTPFASTPSTAGDPPAMRPDPTPSTGRDEAVTLRTITPPRSAPPPAPASLDEARRLSQLKGQVHRLVQAIMEALNGSRPLQQLSRWMEPELFASLQLRRALVQESQEHFGRSRTSPYADAHVQSIHAQCPTSQIVEATAVVRCRKRTRAVAIRMEARRTS</sequence>
<dbReference type="AlphaFoldDB" id="A0A1H4MW98"/>